<dbReference type="Gene3D" id="1.25.40.10">
    <property type="entry name" value="Tetratricopeptide repeat domain"/>
    <property type="match status" value="1"/>
</dbReference>
<proteinExistence type="predicted"/>
<reference evidence="2 3" key="1">
    <citation type="journal article" date="2018" name="Nat. Biotechnol.">
        <title>A standardized bacterial taxonomy based on genome phylogeny substantially revises the tree of life.</title>
        <authorList>
            <person name="Parks D.H."/>
            <person name="Chuvochina M."/>
            <person name="Waite D.W."/>
            <person name="Rinke C."/>
            <person name="Skarshewski A."/>
            <person name="Chaumeil P.A."/>
            <person name="Hugenholtz P."/>
        </authorList>
    </citation>
    <scope>NUCLEOTIDE SEQUENCE [LARGE SCALE GENOMIC DNA]</scope>
    <source>
        <strain evidence="2">UBA11621</strain>
    </source>
</reference>
<dbReference type="InterPro" id="IPR027417">
    <property type="entry name" value="P-loop_NTPase"/>
</dbReference>
<evidence type="ECO:0000313" key="3">
    <source>
        <dbReference type="Proteomes" id="UP000264779"/>
    </source>
</evidence>
<evidence type="ECO:0000256" key="1">
    <source>
        <dbReference type="ARBA" id="ARBA00022679"/>
    </source>
</evidence>
<dbReference type="SUPFAM" id="SSF52540">
    <property type="entry name" value="P-loop containing nucleoside triphosphate hydrolases"/>
    <property type="match status" value="1"/>
</dbReference>
<keyword evidence="1" id="KW-0808">Transferase</keyword>
<evidence type="ECO:0008006" key="4">
    <source>
        <dbReference type="Google" id="ProtNLM"/>
    </source>
</evidence>
<dbReference type="GO" id="GO:0008476">
    <property type="term" value="F:protein-tyrosine sulfotransferase activity"/>
    <property type="evidence" value="ECO:0007669"/>
    <property type="project" value="InterPro"/>
</dbReference>
<accession>A0A358DY98</accession>
<dbReference type="RefSeq" id="WP_272965075.1">
    <property type="nucleotide sequence ID" value="NZ_CALBIY010000025.1"/>
</dbReference>
<dbReference type="Pfam" id="PF13469">
    <property type="entry name" value="Sulfotransfer_3"/>
    <property type="match status" value="1"/>
</dbReference>
<dbReference type="AlphaFoldDB" id="A0A358DY98"/>
<evidence type="ECO:0000313" key="2">
    <source>
        <dbReference type="EMBL" id="HBU50882.1"/>
    </source>
</evidence>
<gene>
    <name evidence="2" type="ORF">DEB45_06460</name>
</gene>
<dbReference type="Gene3D" id="3.40.50.300">
    <property type="entry name" value="P-loop containing nucleotide triphosphate hydrolases"/>
    <property type="match status" value="1"/>
</dbReference>
<dbReference type="SUPFAM" id="SSF48452">
    <property type="entry name" value="TPR-like"/>
    <property type="match status" value="1"/>
</dbReference>
<dbReference type="EMBL" id="DONK01000097">
    <property type="protein sequence ID" value="HBU50882.1"/>
    <property type="molecule type" value="Genomic_DNA"/>
</dbReference>
<dbReference type="PANTHER" id="PTHR12788">
    <property type="entry name" value="PROTEIN-TYROSINE SULFOTRANSFERASE 2"/>
    <property type="match status" value="1"/>
</dbReference>
<organism evidence="2 3">
    <name type="scientific">Alteromonas australica</name>
    <dbReference type="NCBI Taxonomy" id="589873"/>
    <lineage>
        <taxon>Bacteria</taxon>
        <taxon>Pseudomonadati</taxon>
        <taxon>Pseudomonadota</taxon>
        <taxon>Gammaproteobacteria</taxon>
        <taxon>Alteromonadales</taxon>
        <taxon>Alteromonadaceae</taxon>
        <taxon>Alteromonas/Salinimonas group</taxon>
        <taxon>Alteromonas</taxon>
    </lineage>
</organism>
<dbReference type="Proteomes" id="UP000264779">
    <property type="component" value="Unassembled WGS sequence"/>
</dbReference>
<name>A0A358DY98_9ALTE</name>
<dbReference type="InterPro" id="IPR026634">
    <property type="entry name" value="TPST-like"/>
</dbReference>
<sequence length="469" mass="51953">MNIELKKLIDASKALDKNAVSEVVTFLLERQVVLKDNWLGVARVCMSVGNYSLAIQSIERLVGECQELPTVLQGLGILSDCGNTNQAYEIADSMLKHNPSLVPIQHTKGVLAYQTGKLEEAKSLFYNVVEKLPLAGEAWHMLSTLADTEEEYISIRKELENLKPSVDKLPNNTAKATFYNALANVIAHTDSNDAALDCYNDCARVMKAVVPSNVLPFTSIDTFNNAVGGLPTNESKESVMSPIFVLGLPRSGTTLLTQLLCVHPEVTSIGEADTFSLACDLVLKQRNCLEQPDALSHVTDSQIIEIASMYTSMCEELCGRTQFVVDKSLNNLQYVALIKRVFPNAILIFTERESNANAWSIFRTFFSKGMGWTWSVSSINQVVQAAQNYVDECTKKTAERMFRIQISELSSSPEEKLAPILSALGLAYSDNHNKFYLQEISLRTASMSQVRRPLKSNMNDKGNIPKGFK</sequence>
<comment type="caution">
    <text evidence="2">The sequence shown here is derived from an EMBL/GenBank/DDBJ whole genome shotgun (WGS) entry which is preliminary data.</text>
</comment>
<dbReference type="InterPro" id="IPR011990">
    <property type="entry name" value="TPR-like_helical_dom_sf"/>
</dbReference>
<protein>
    <recommendedName>
        <fullName evidence="4">Sulfotransferase family protein</fullName>
    </recommendedName>
</protein>
<dbReference type="PANTHER" id="PTHR12788:SF10">
    <property type="entry name" value="PROTEIN-TYROSINE SULFOTRANSFERASE"/>
    <property type="match status" value="1"/>
</dbReference>